<dbReference type="GO" id="GO:0006729">
    <property type="term" value="P:tetrahydrobiopterin biosynthetic process"/>
    <property type="evidence" value="ECO:0007669"/>
    <property type="project" value="TreeGrafter"/>
</dbReference>
<keyword evidence="4 6" id="KW-0554">One-carbon metabolism</keyword>
<evidence type="ECO:0000256" key="6">
    <source>
        <dbReference type="HAMAP-Rule" id="MF_00223"/>
    </source>
</evidence>
<dbReference type="InterPro" id="IPR020602">
    <property type="entry name" value="GTP_CycHdrlase_I_dom"/>
</dbReference>
<dbReference type="NCBIfam" id="NF006826">
    <property type="entry name" value="PRK09347.1-3"/>
    <property type="match status" value="1"/>
</dbReference>
<evidence type="ECO:0000313" key="9">
    <source>
        <dbReference type="Proteomes" id="UP000243378"/>
    </source>
</evidence>
<keyword evidence="6" id="KW-0479">Metal-binding</keyword>
<keyword evidence="6" id="KW-0862">Zinc</keyword>
<dbReference type="FunFam" id="3.30.1130.10:FF:000001">
    <property type="entry name" value="GTP cyclohydrolase 1"/>
    <property type="match status" value="1"/>
</dbReference>
<dbReference type="EC" id="3.5.4.16" evidence="6"/>
<feature type="binding site" evidence="6">
    <location>
        <position position="146"/>
    </location>
    <ligand>
        <name>Zn(2+)</name>
        <dbReference type="ChEBI" id="CHEBI:29105"/>
    </ligand>
</feature>
<proteinExistence type="inferred from homology"/>
<dbReference type="PANTHER" id="PTHR11109">
    <property type="entry name" value="GTP CYCLOHYDROLASE I"/>
    <property type="match status" value="1"/>
</dbReference>
<dbReference type="UniPathway" id="UPA00848">
    <property type="reaction ID" value="UER00151"/>
</dbReference>
<dbReference type="Pfam" id="PF01227">
    <property type="entry name" value="GTP_cyclohydroI"/>
    <property type="match status" value="1"/>
</dbReference>
<dbReference type="CDD" id="cd00642">
    <property type="entry name" value="GTP_cyclohydro1"/>
    <property type="match status" value="1"/>
</dbReference>
<feature type="binding site" evidence="6">
    <location>
        <position position="78"/>
    </location>
    <ligand>
        <name>Zn(2+)</name>
        <dbReference type="ChEBI" id="CHEBI:29105"/>
    </ligand>
</feature>
<dbReference type="Gene3D" id="3.30.1130.10">
    <property type="match status" value="1"/>
</dbReference>
<dbReference type="GO" id="GO:0005525">
    <property type="term" value="F:GTP binding"/>
    <property type="evidence" value="ECO:0007669"/>
    <property type="project" value="UniProtKB-KW"/>
</dbReference>
<evidence type="ECO:0000256" key="3">
    <source>
        <dbReference type="ARBA" id="ARBA00008085"/>
    </source>
</evidence>
<dbReference type="GO" id="GO:0003934">
    <property type="term" value="F:GTP cyclohydrolase I activity"/>
    <property type="evidence" value="ECO:0007669"/>
    <property type="project" value="UniProtKB-UniRule"/>
</dbReference>
<dbReference type="InterPro" id="IPR043133">
    <property type="entry name" value="GTP-CH-I_C/QueF"/>
</dbReference>
<dbReference type="SUPFAM" id="SSF55620">
    <property type="entry name" value="Tetrahydrobiopterin biosynthesis enzymes-like"/>
    <property type="match status" value="1"/>
</dbReference>
<dbReference type="Gene3D" id="1.10.286.10">
    <property type="match status" value="1"/>
</dbReference>
<evidence type="ECO:0000256" key="2">
    <source>
        <dbReference type="ARBA" id="ARBA00005080"/>
    </source>
</evidence>
<comment type="subunit">
    <text evidence="6">Homopolymer.</text>
</comment>
<dbReference type="HAMAP" id="MF_00223">
    <property type="entry name" value="FolE"/>
    <property type="match status" value="1"/>
</dbReference>
<comment type="catalytic activity">
    <reaction evidence="1 6">
        <text>GTP + H2O = 7,8-dihydroneopterin 3'-triphosphate + formate + H(+)</text>
        <dbReference type="Rhea" id="RHEA:17473"/>
        <dbReference type="ChEBI" id="CHEBI:15377"/>
        <dbReference type="ChEBI" id="CHEBI:15378"/>
        <dbReference type="ChEBI" id="CHEBI:15740"/>
        <dbReference type="ChEBI" id="CHEBI:37565"/>
        <dbReference type="ChEBI" id="CHEBI:58462"/>
        <dbReference type="EC" id="3.5.4.16"/>
    </reaction>
</comment>
<comment type="similarity">
    <text evidence="3 6">Belongs to the GTP cyclohydrolase I family.</text>
</comment>
<organism evidence="8 9">
    <name type="scientific">Phytopseudomonas seleniipraecipitans</name>
    <dbReference type="NCBI Taxonomy" id="640205"/>
    <lineage>
        <taxon>Bacteria</taxon>
        <taxon>Pseudomonadati</taxon>
        <taxon>Pseudomonadota</taxon>
        <taxon>Gammaproteobacteria</taxon>
        <taxon>Pseudomonadales</taxon>
        <taxon>Pseudomonadaceae</taxon>
        <taxon>Phytopseudomonas</taxon>
    </lineage>
</organism>
<dbReference type="STRING" id="640205.SAMN05216381_0380"/>
<keyword evidence="6" id="KW-0342">GTP-binding</keyword>
<dbReference type="InterPro" id="IPR043134">
    <property type="entry name" value="GTP-CH-I_N"/>
</dbReference>
<evidence type="ECO:0000259" key="7">
    <source>
        <dbReference type="Pfam" id="PF01227"/>
    </source>
</evidence>
<dbReference type="AlphaFoldDB" id="A0A1G7GXA7"/>
<dbReference type="NCBIfam" id="NF006825">
    <property type="entry name" value="PRK09347.1-2"/>
    <property type="match status" value="1"/>
</dbReference>
<dbReference type="GO" id="GO:0046654">
    <property type="term" value="P:tetrahydrofolate biosynthetic process"/>
    <property type="evidence" value="ECO:0007669"/>
    <property type="project" value="UniProtKB-UniRule"/>
</dbReference>
<feature type="binding site" evidence="6">
    <location>
        <position position="75"/>
    </location>
    <ligand>
        <name>Zn(2+)</name>
        <dbReference type="ChEBI" id="CHEBI:29105"/>
    </ligand>
</feature>
<comment type="pathway">
    <text evidence="2 6">Cofactor biosynthesis; 7,8-dihydroneopterin triphosphate biosynthesis; 7,8-dihydroneopterin triphosphate from GTP: step 1/1.</text>
</comment>
<dbReference type="GO" id="GO:0005737">
    <property type="term" value="C:cytoplasm"/>
    <property type="evidence" value="ECO:0007669"/>
    <property type="project" value="TreeGrafter"/>
</dbReference>
<dbReference type="RefSeq" id="WP_208597271.1">
    <property type="nucleotide sequence ID" value="NZ_FNBM01000001.1"/>
</dbReference>
<evidence type="ECO:0000256" key="5">
    <source>
        <dbReference type="ARBA" id="ARBA00022801"/>
    </source>
</evidence>
<name>A0A1G7GXA7_9GAMM</name>
<dbReference type="NCBIfam" id="TIGR00063">
    <property type="entry name" value="folE"/>
    <property type="match status" value="1"/>
</dbReference>
<dbReference type="GO" id="GO:0008270">
    <property type="term" value="F:zinc ion binding"/>
    <property type="evidence" value="ECO:0007669"/>
    <property type="project" value="UniProtKB-UniRule"/>
</dbReference>
<keyword evidence="6" id="KW-0547">Nucleotide-binding</keyword>
<evidence type="ECO:0000313" key="8">
    <source>
        <dbReference type="EMBL" id="SDE92802.1"/>
    </source>
</evidence>
<keyword evidence="5 6" id="KW-0378">Hydrolase</keyword>
<feature type="domain" description="GTP cyclohydrolase I" evidence="7">
    <location>
        <begin position="7"/>
        <end position="182"/>
    </location>
</feature>
<reference evidence="8 9" key="1">
    <citation type="submission" date="2016-10" db="EMBL/GenBank/DDBJ databases">
        <authorList>
            <person name="de Groot N.N."/>
        </authorList>
    </citation>
    <scope>NUCLEOTIDE SEQUENCE [LARGE SCALE GENOMIC DNA]</scope>
    <source>
        <strain evidence="8 9">LMG 25475</strain>
    </source>
</reference>
<dbReference type="PROSITE" id="PS00859">
    <property type="entry name" value="GTP_CYCLOHYDROL_1_1"/>
    <property type="match status" value="1"/>
</dbReference>
<evidence type="ECO:0000256" key="4">
    <source>
        <dbReference type="ARBA" id="ARBA00022563"/>
    </source>
</evidence>
<gene>
    <name evidence="6" type="primary">folE</name>
    <name evidence="8" type="ORF">SAMN05216381_0380</name>
</gene>
<accession>A0A1G7GXA7</accession>
<dbReference type="Proteomes" id="UP000243378">
    <property type="component" value="Unassembled WGS sequence"/>
</dbReference>
<dbReference type="PANTHER" id="PTHR11109:SF7">
    <property type="entry name" value="GTP CYCLOHYDROLASE 1"/>
    <property type="match status" value="1"/>
</dbReference>
<dbReference type="InterPro" id="IPR018234">
    <property type="entry name" value="GTP_CycHdrlase_I_CS"/>
</dbReference>
<protein>
    <recommendedName>
        <fullName evidence="6">GTP cyclohydrolase 1</fullName>
        <ecNumber evidence="6">3.5.4.16</ecNumber>
    </recommendedName>
    <alternativeName>
        <fullName evidence="6">GTP cyclohydrolase I</fullName>
        <shortName evidence="6">GTP-CH-I</shortName>
    </alternativeName>
</protein>
<sequence>MNPLLPNHYREILLGIGENPEREGLLDTPKRAAKAMQYLCNGYEKSLQEVVNGALFSSESDEMVIVKDVELYSLCEHHLLPFIGKAHVAYIPTGKVLGLSKIARIVDMYARRLQIQENLTRQIASAIEEVTQAAGVAVVIEAQHMCMMMRGVEKQNSVMSTSVMLGAFRESYNTRHEFLQLIGRSK</sequence>
<evidence type="ECO:0000256" key="1">
    <source>
        <dbReference type="ARBA" id="ARBA00001052"/>
    </source>
</evidence>
<dbReference type="GO" id="GO:0006730">
    <property type="term" value="P:one-carbon metabolic process"/>
    <property type="evidence" value="ECO:0007669"/>
    <property type="project" value="UniProtKB-UniRule"/>
</dbReference>
<dbReference type="InterPro" id="IPR001474">
    <property type="entry name" value="GTP_CycHdrlase_I"/>
</dbReference>
<dbReference type="PROSITE" id="PS00860">
    <property type="entry name" value="GTP_CYCLOHYDROL_1_2"/>
    <property type="match status" value="1"/>
</dbReference>
<dbReference type="EMBL" id="FNBM01000001">
    <property type="protein sequence ID" value="SDE92802.1"/>
    <property type="molecule type" value="Genomic_DNA"/>
</dbReference>